<organism evidence="2 3">
    <name type="scientific">Candidatus Gottesmanbacteria bacterium RBG_13_45_10</name>
    <dbReference type="NCBI Taxonomy" id="1798370"/>
    <lineage>
        <taxon>Bacteria</taxon>
        <taxon>Candidatus Gottesmaniibacteriota</taxon>
    </lineage>
</organism>
<keyword evidence="1" id="KW-0812">Transmembrane</keyword>
<feature type="transmembrane region" description="Helical" evidence="1">
    <location>
        <begin position="87"/>
        <end position="108"/>
    </location>
</feature>
<evidence type="ECO:0000313" key="2">
    <source>
        <dbReference type="EMBL" id="OGG11250.1"/>
    </source>
</evidence>
<dbReference type="STRING" id="1798370.A2Z00_01230"/>
<dbReference type="AlphaFoldDB" id="A0A1F5ZFN9"/>
<dbReference type="EMBL" id="MFIZ01000034">
    <property type="protein sequence ID" value="OGG11250.1"/>
    <property type="molecule type" value="Genomic_DNA"/>
</dbReference>
<sequence length="128" mass="13636">MNVLNFIVLAADDVVGKIENPIVGYKGATEAQGGGLILFFSNILRLVFVFAGIYAFVNFVLAGFQYMSAGGDSKQLSSAWSRIWQSLLGLILIVGSFALAALFGQLVFGRADFILNPQIYGPGGPGQQ</sequence>
<accession>A0A1F5ZFN9</accession>
<protein>
    <submittedName>
        <fullName evidence="2">Uncharacterized protein</fullName>
    </submittedName>
</protein>
<keyword evidence="1" id="KW-1133">Transmembrane helix</keyword>
<keyword evidence="1" id="KW-0472">Membrane</keyword>
<dbReference type="Proteomes" id="UP000177268">
    <property type="component" value="Unassembled WGS sequence"/>
</dbReference>
<feature type="transmembrane region" description="Helical" evidence="1">
    <location>
        <begin position="43"/>
        <end position="66"/>
    </location>
</feature>
<evidence type="ECO:0000313" key="3">
    <source>
        <dbReference type="Proteomes" id="UP000177268"/>
    </source>
</evidence>
<proteinExistence type="predicted"/>
<name>A0A1F5ZFN9_9BACT</name>
<reference evidence="2 3" key="1">
    <citation type="journal article" date="2016" name="Nat. Commun.">
        <title>Thousands of microbial genomes shed light on interconnected biogeochemical processes in an aquifer system.</title>
        <authorList>
            <person name="Anantharaman K."/>
            <person name="Brown C.T."/>
            <person name="Hug L.A."/>
            <person name="Sharon I."/>
            <person name="Castelle C.J."/>
            <person name="Probst A.J."/>
            <person name="Thomas B.C."/>
            <person name="Singh A."/>
            <person name="Wilkins M.J."/>
            <person name="Karaoz U."/>
            <person name="Brodie E.L."/>
            <person name="Williams K.H."/>
            <person name="Hubbard S.S."/>
            <person name="Banfield J.F."/>
        </authorList>
    </citation>
    <scope>NUCLEOTIDE SEQUENCE [LARGE SCALE GENOMIC DNA]</scope>
</reference>
<comment type="caution">
    <text evidence="2">The sequence shown here is derived from an EMBL/GenBank/DDBJ whole genome shotgun (WGS) entry which is preliminary data.</text>
</comment>
<gene>
    <name evidence="2" type="ORF">A2Z00_01230</name>
</gene>
<evidence type="ECO:0000256" key="1">
    <source>
        <dbReference type="SAM" id="Phobius"/>
    </source>
</evidence>